<sequence length="652" mass="68939">MSWLRRLLLLPAAAALLLPLSPPAAHAGTAPSRCGPAGGPITSYGPASVTNALGNAVFVGDTLYAVTRGLSPNVVGAYDTAADAVTAHHDIPTGIGAWAMTTVGTDVYVGTHGPADLYKLDTRTGQVSEVASFDDDYVWNMAASPDGKVYLGMSPTGRVMEYDPATGATRDLGAAVQGEEYVRSIAADDTTVYAGVGSHAHLVAIDRATGAKREIGPPELASRDFVASMAMNDTHLAMGISSQGELLVLDKDDPGDYRIAAAPGEKYVTSVAFLGEHVYFTGRPTGTLYRYHLATGEVEALGVPYPEAGTQVLHAHGGRIWGTQDGAVFVYDPATGGLEYRNLVARGMRAGPEQPMTVFSDGTYVYVSGKGGMQVHGPGGESHRVGMPGEPKSMALADGRLYLGVYTQALIYGHEPGSGEARLLAGIGNRQDRPRDMAYDADTGLLAIGTQPEPGQENGALSLYDPRTGELDVRRPVVPDQSVYSVAAAEGVAYLGTYVQEGFGLPPKTTTARLAAYDLRERKPLWQMEPVPGAAFVADVVRHRGHLYGVTDTGVLFEVDPARRRVTRTAKVGAFGGDLVVQGGRLYGVTGETVNRGERVYRVDLRAFTTGTVADGLAGEWFDGAKLAADRCGLYTLRGRDLVRIDTPHGRN</sequence>
<dbReference type="OrthoDB" id="57332at2"/>
<evidence type="ECO:0000313" key="3">
    <source>
        <dbReference type="Proteomes" id="UP000249304"/>
    </source>
</evidence>
<comment type="caution">
    <text evidence="2">The sequence shown here is derived from an EMBL/GenBank/DDBJ whole genome shotgun (WGS) entry which is preliminary data.</text>
</comment>
<dbReference type="PANTHER" id="PTHR34512:SF30">
    <property type="entry name" value="OUTER MEMBRANE PROTEIN ASSEMBLY FACTOR BAMB"/>
    <property type="match status" value="1"/>
</dbReference>
<evidence type="ECO:0000313" key="2">
    <source>
        <dbReference type="EMBL" id="PZG12436.1"/>
    </source>
</evidence>
<protein>
    <recommendedName>
        <fullName evidence="4">WD40 repeat domain-containing protein</fullName>
    </recommendedName>
</protein>
<dbReference type="InterPro" id="IPR011044">
    <property type="entry name" value="Quino_amine_DH_bsu"/>
</dbReference>
<accession>A0A2W2DKH9</accession>
<dbReference type="EMBL" id="POUD01000186">
    <property type="protein sequence ID" value="PZG12436.1"/>
    <property type="molecule type" value="Genomic_DNA"/>
</dbReference>
<name>A0A2W2DKH9_9ACTN</name>
<gene>
    <name evidence="2" type="ORF">C1J01_32790</name>
</gene>
<evidence type="ECO:0008006" key="4">
    <source>
        <dbReference type="Google" id="ProtNLM"/>
    </source>
</evidence>
<dbReference type="RefSeq" id="WP_111182854.1">
    <property type="nucleotide sequence ID" value="NZ_POUD01000186.1"/>
</dbReference>
<dbReference type="SUPFAM" id="SSF50969">
    <property type="entry name" value="YVTN repeat-like/Quinoprotein amine dehydrogenase"/>
    <property type="match status" value="1"/>
</dbReference>
<dbReference type="Proteomes" id="UP000249304">
    <property type="component" value="Unassembled WGS sequence"/>
</dbReference>
<organism evidence="2 3">
    <name type="scientific">Nonomuraea aridisoli</name>
    <dbReference type="NCBI Taxonomy" id="2070368"/>
    <lineage>
        <taxon>Bacteria</taxon>
        <taxon>Bacillati</taxon>
        <taxon>Actinomycetota</taxon>
        <taxon>Actinomycetes</taxon>
        <taxon>Streptosporangiales</taxon>
        <taxon>Streptosporangiaceae</taxon>
        <taxon>Nonomuraea</taxon>
    </lineage>
</organism>
<keyword evidence="1" id="KW-0732">Signal</keyword>
<dbReference type="InterPro" id="IPR011047">
    <property type="entry name" value="Quinoprotein_ADH-like_sf"/>
</dbReference>
<dbReference type="AlphaFoldDB" id="A0A2W2DKH9"/>
<proteinExistence type="predicted"/>
<feature type="signal peptide" evidence="1">
    <location>
        <begin position="1"/>
        <end position="27"/>
    </location>
</feature>
<dbReference type="SUPFAM" id="SSF50998">
    <property type="entry name" value="Quinoprotein alcohol dehydrogenase-like"/>
    <property type="match status" value="1"/>
</dbReference>
<feature type="chain" id="PRO_5015958897" description="WD40 repeat domain-containing protein" evidence="1">
    <location>
        <begin position="28"/>
        <end position="652"/>
    </location>
</feature>
<reference evidence="2 3" key="1">
    <citation type="submission" date="2018-01" db="EMBL/GenBank/DDBJ databases">
        <title>Draft genome sequence of Nonomuraea sp. KC333.</title>
        <authorList>
            <person name="Sahin N."/>
            <person name="Saygin H."/>
            <person name="Ay H."/>
        </authorList>
    </citation>
    <scope>NUCLEOTIDE SEQUENCE [LARGE SCALE GENOMIC DNA]</scope>
    <source>
        <strain evidence="2 3">KC333</strain>
    </source>
</reference>
<dbReference type="Gene3D" id="2.130.10.10">
    <property type="entry name" value="YVTN repeat-like/Quinoprotein amine dehydrogenase"/>
    <property type="match status" value="2"/>
</dbReference>
<dbReference type="PANTHER" id="PTHR34512">
    <property type="entry name" value="CELL SURFACE PROTEIN"/>
    <property type="match status" value="1"/>
</dbReference>
<evidence type="ECO:0000256" key="1">
    <source>
        <dbReference type="SAM" id="SignalP"/>
    </source>
</evidence>
<dbReference type="InterPro" id="IPR015943">
    <property type="entry name" value="WD40/YVTN_repeat-like_dom_sf"/>
</dbReference>
<keyword evidence="3" id="KW-1185">Reference proteome</keyword>